<feature type="domain" description="Xylanolytic transcriptional activator regulatory" evidence="4">
    <location>
        <begin position="352"/>
        <end position="427"/>
    </location>
</feature>
<dbReference type="GO" id="GO:0008270">
    <property type="term" value="F:zinc ion binding"/>
    <property type="evidence" value="ECO:0007669"/>
    <property type="project" value="InterPro"/>
</dbReference>
<dbReference type="AlphaFoldDB" id="A0A3M7MHX8"/>
<keyword evidence="6" id="KW-1185">Reference proteome</keyword>
<dbReference type="Proteomes" id="UP000265663">
    <property type="component" value="Unassembled WGS sequence"/>
</dbReference>
<feature type="compositionally biased region" description="Low complexity" evidence="3">
    <location>
        <begin position="126"/>
        <end position="136"/>
    </location>
</feature>
<keyword evidence="2" id="KW-0539">Nucleus</keyword>
<dbReference type="PANTHER" id="PTHR31001:SF40">
    <property type="entry name" value="ZN(II)2CYS6 TRANSCRIPTION FACTOR (EUROFUNG)"/>
    <property type="match status" value="1"/>
</dbReference>
<feature type="region of interest" description="Disordered" evidence="3">
    <location>
        <begin position="1"/>
        <end position="20"/>
    </location>
</feature>
<dbReference type="OrthoDB" id="4898680at2759"/>
<dbReference type="GO" id="GO:0005634">
    <property type="term" value="C:nucleus"/>
    <property type="evidence" value="ECO:0007669"/>
    <property type="project" value="UniProtKB-SubCell"/>
</dbReference>
<dbReference type="InterPro" id="IPR050613">
    <property type="entry name" value="Sec_Metabolite_Reg"/>
</dbReference>
<organism evidence="5 6">
    <name type="scientific">Pyrenophora seminiperda CCB06</name>
    <dbReference type="NCBI Taxonomy" id="1302712"/>
    <lineage>
        <taxon>Eukaryota</taxon>
        <taxon>Fungi</taxon>
        <taxon>Dikarya</taxon>
        <taxon>Ascomycota</taxon>
        <taxon>Pezizomycotina</taxon>
        <taxon>Dothideomycetes</taxon>
        <taxon>Pleosporomycetidae</taxon>
        <taxon>Pleosporales</taxon>
        <taxon>Pleosporineae</taxon>
        <taxon>Pleosporaceae</taxon>
        <taxon>Pyrenophora</taxon>
    </lineage>
</organism>
<reference evidence="5 6" key="1">
    <citation type="journal article" date="2014" name="PLoS ONE">
        <title>De novo Genome Assembly of the Fungal Plant Pathogen Pyrenophora semeniperda.</title>
        <authorList>
            <person name="Soliai M.M."/>
            <person name="Meyer S.E."/>
            <person name="Udall J.A."/>
            <person name="Elzinga D.E."/>
            <person name="Hermansen R.A."/>
            <person name="Bodily P.M."/>
            <person name="Hart A.A."/>
            <person name="Coleman C.E."/>
        </authorList>
    </citation>
    <scope>NUCLEOTIDE SEQUENCE [LARGE SCALE GENOMIC DNA]</scope>
    <source>
        <strain evidence="5 6">CCB06</strain>
        <tissue evidence="5">Mycelium</tissue>
    </source>
</reference>
<proteinExistence type="predicted"/>
<dbReference type="Pfam" id="PF04082">
    <property type="entry name" value="Fungal_trans"/>
    <property type="match status" value="1"/>
</dbReference>
<evidence type="ECO:0000313" key="6">
    <source>
        <dbReference type="Proteomes" id="UP000265663"/>
    </source>
</evidence>
<evidence type="ECO:0000256" key="3">
    <source>
        <dbReference type="SAM" id="MobiDB-lite"/>
    </source>
</evidence>
<gene>
    <name evidence="5" type="ORF">GMOD_00004868</name>
</gene>
<protein>
    <submittedName>
        <fullName evidence="5">C6 transcription factor</fullName>
    </submittedName>
</protein>
<evidence type="ECO:0000259" key="4">
    <source>
        <dbReference type="Pfam" id="PF04082"/>
    </source>
</evidence>
<dbReference type="PANTHER" id="PTHR31001">
    <property type="entry name" value="UNCHARACTERIZED TRANSCRIPTIONAL REGULATORY PROTEIN"/>
    <property type="match status" value="1"/>
</dbReference>
<dbReference type="InterPro" id="IPR007219">
    <property type="entry name" value="XnlR_reg_dom"/>
</dbReference>
<evidence type="ECO:0000256" key="1">
    <source>
        <dbReference type="ARBA" id="ARBA00004123"/>
    </source>
</evidence>
<dbReference type="GO" id="GO:0003677">
    <property type="term" value="F:DNA binding"/>
    <property type="evidence" value="ECO:0007669"/>
    <property type="project" value="InterPro"/>
</dbReference>
<dbReference type="GO" id="GO:0006351">
    <property type="term" value="P:DNA-templated transcription"/>
    <property type="evidence" value="ECO:0007669"/>
    <property type="project" value="InterPro"/>
</dbReference>
<evidence type="ECO:0000256" key="2">
    <source>
        <dbReference type="ARBA" id="ARBA00023242"/>
    </source>
</evidence>
<name>A0A3M7MHX8_9PLEO</name>
<dbReference type="CDD" id="cd12148">
    <property type="entry name" value="fungal_TF_MHR"/>
    <property type="match status" value="1"/>
</dbReference>
<dbReference type="EMBL" id="KE747843">
    <property type="protein sequence ID" value="RMZ74042.1"/>
    <property type="molecule type" value="Genomic_DNA"/>
</dbReference>
<feature type="region of interest" description="Disordered" evidence="3">
    <location>
        <begin position="68"/>
        <end position="141"/>
    </location>
</feature>
<accession>A0A3M7MHX8</accession>
<comment type="subcellular location">
    <subcellularLocation>
        <location evidence="1">Nucleus</location>
    </subcellularLocation>
</comment>
<evidence type="ECO:0000313" key="5">
    <source>
        <dbReference type="EMBL" id="RMZ74042.1"/>
    </source>
</evidence>
<sequence length="753" mass="84368">MHRLKTHSRDIPFANTPPETLPEWTTSCHVTEKWEAEVSRASHAVYQKPNVTTPLRRAKNARLVCFYHPSPMTKPAGTPRKKPGPRRGKPDVNPSERLTPLVLNPPTLRNDAGTAPFTNSWPKPPHSSTTPTHGGPDPARNFFLGSTSYAAVFTEEQPLPATIHEQPSERMCISPSTSSRSAGHRHCQFTLGSLIVSTLSPFNFFERACKMSFETQTATALEKTTALVSPLILSALPQLRQDLDLLNAASNNTYALYADMTRNTARPLKVTSDMRPCDFHTLFTGKNLRWEALGLVLVIAGSKAQYTAPNDPLFTLEDGKQLNKNELVEDIMHAANTCINICQIHGAVNEIMVSLVYYNFMMSDHGTWRRMGDCVSALYAAGIHCEGSNSEGDNKEPFFMREFRRRLYASIYRSDKTLAVFYGRPPMVGWRYSDRKMMLDISDEAVASEAEDATLLNSELSQLDSAGWNTREYLHPVTLNRVRCQLAVFKERFLEQSLAGEKDSDVVRNTDRAISAECTEWWNALPAYLRYETYTEDAAWNGRGPGLTVRLIAAYLDYLHLHFQIQRLLHRITQQALPALLQVSLKLLVTSLVSTKPNNRVYETRRHFPTVMLFYCSPAAGVLALELRRCTLKGMPLSSPISRADVIRNLSVLTSCLEWIVLPGDGNHRLCSELNKMLALVLDEVLNYEPPTNSIHTNGEHTGVSNDNATLTAGAGQGFFDMPMTEGLEPIPTEAEEFLSWLDNATWNNTDLF</sequence>